<keyword evidence="11" id="KW-1185">Reference proteome</keyword>
<evidence type="ECO:0000256" key="7">
    <source>
        <dbReference type="SAM" id="MobiDB-lite"/>
    </source>
</evidence>
<evidence type="ECO:0000256" key="2">
    <source>
        <dbReference type="ARBA" id="ARBA00012438"/>
    </source>
</evidence>
<dbReference type="Pfam" id="PF02518">
    <property type="entry name" value="HATPase_c"/>
    <property type="match status" value="1"/>
</dbReference>
<evidence type="ECO:0000256" key="6">
    <source>
        <dbReference type="ARBA" id="ARBA00022840"/>
    </source>
</evidence>
<dbReference type="PANTHER" id="PTHR44936:SF10">
    <property type="entry name" value="SENSOR PROTEIN RSTB"/>
    <property type="match status" value="1"/>
</dbReference>
<dbReference type="RefSeq" id="WP_123123948.1">
    <property type="nucleotide sequence ID" value="NZ_QKNW01000001.1"/>
</dbReference>
<accession>A0AAJ4UVJ5</accession>
<name>A0AAJ4UVJ5_9EURY</name>
<feature type="compositionally biased region" description="Basic and acidic residues" evidence="7">
    <location>
        <begin position="398"/>
        <end position="407"/>
    </location>
</feature>
<evidence type="ECO:0000256" key="8">
    <source>
        <dbReference type="SAM" id="Phobius"/>
    </source>
</evidence>
<evidence type="ECO:0000256" key="1">
    <source>
        <dbReference type="ARBA" id="ARBA00000085"/>
    </source>
</evidence>
<comment type="catalytic activity">
    <reaction evidence="1">
        <text>ATP + protein L-histidine = ADP + protein N-phospho-L-histidine.</text>
        <dbReference type="EC" id="2.7.13.3"/>
    </reaction>
</comment>
<gene>
    <name evidence="10" type="ORF">Nmn1133_04755</name>
</gene>
<feature type="transmembrane region" description="Helical" evidence="8">
    <location>
        <begin position="46"/>
        <end position="68"/>
    </location>
</feature>
<dbReference type="InterPro" id="IPR050980">
    <property type="entry name" value="2C_sensor_his_kinase"/>
</dbReference>
<feature type="transmembrane region" description="Helical" evidence="8">
    <location>
        <begin position="12"/>
        <end position="34"/>
    </location>
</feature>
<organism evidence="10 11">
    <name type="scientific">Halosegnis longus</name>
    <dbReference type="NCBI Taxonomy" id="2216012"/>
    <lineage>
        <taxon>Archaea</taxon>
        <taxon>Methanobacteriati</taxon>
        <taxon>Methanobacteriota</taxon>
        <taxon>Stenosarchaea group</taxon>
        <taxon>Halobacteria</taxon>
        <taxon>Halobacteriales</taxon>
        <taxon>Natronomonadaceae</taxon>
        <taxon>Halosegnis</taxon>
    </lineage>
</organism>
<sequence length="407" mass="44085">MEGRESRAEGRWIRTALAGLGAGLLVVTLGEMAFWFGVVGLLEPTFIAGIAMSIPACLALLFGSYRLPETVVTPEYYPRIALLTVGGGAVFGLFSFLTGVTFLPSVIWALVGSVRWGLSLGTGIGFVVGFLNARSIERALAAERSSIRAEATEQQREYLTYVNGLLRHEVLNTANVISGNVDLARETASDEVKGRLDTIERQATELSTVIEDVRFLTDVVRNERVLEPVELRPVLERELRQLTDRHDGVETELDISGDVVVLADPLLRRVFANLFENGVRHNDSETKRVAVSVSQVDDTVRVDITDNGEGVPERLHDDLFSLDVREHTTHGLGLKIVARLLDRYDGDVTLTETGGAGTTVTVILQRATSETDAATDGSRAAQAGSSVGTQLFGGVSRDSTDAQRGHP</sequence>
<keyword evidence="3" id="KW-0808">Transferase</keyword>
<dbReference type="SUPFAM" id="SSF55874">
    <property type="entry name" value="ATPase domain of HSP90 chaperone/DNA topoisomerase II/histidine kinase"/>
    <property type="match status" value="1"/>
</dbReference>
<dbReference type="InterPro" id="IPR003594">
    <property type="entry name" value="HATPase_dom"/>
</dbReference>
<evidence type="ECO:0000313" key="10">
    <source>
        <dbReference type="EMBL" id="RNJ26062.1"/>
    </source>
</evidence>
<dbReference type="EMBL" id="RJJC01000001">
    <property type="protein sequence ID" value="RNJ26062.1"/>
    <property type="molecule type" value="Genomic_DNA"/>
</dbReference>
<dbReference type="PANTHER" id="PTHR44936">
    <property type="entry name" value="SENSOR PROTEIN CREC"/>
    <property type="match status" value="1"/>
</dbReference>
<keyword evidence="8" id="KW-1133">Transmembrane helix</keyword>
<evidence type="ECO:0000256" key="4">
    <source>
        <dbReference type="ARBA" id="ARBA00022741"/>
    </source>
</evidence>
<dbReference type="InterPro" id="IPR005467">
    <property type="entry name" value="His_kinase_dom"/>
</dbReference>
<feature type="domain" description="Histidine kinase" evidence="9">
    <location>
        <begin position="165"/>
        <end position="368"/>
    </location>
</feature>
<dbReference type="InterPro" id="IPR004358">
    <property type="entry name" value="Sig_transdc_His_kin-like_C"/>
</dbReference>
<evidence type="ECO:0000259" key="9">
    <source>
        <dbReference type="PROSITE" id="PS50109"/>
    </source>
</evidence>
<dbReference type="Gene3D" id="3.30.565.10">
    <property type="entry name" value="Histidine kinase-like ATPase, C-terminal domain"/>
    <property type="match status" value="1"/>
</dbReference>
<keyword evidence="8" id="KW-0472">Membrane</keyword>
<feature type="transmembrane region" description="Helical" evidence="8">
    <location>
        <begin position="80"/>
        <end position="100"/>
    </location>
</feature>
<feature type="transmembrane region" description="Helical" evidence="8">
    <location>
        <begin position="106"/>
        <end position="131"/>
    </location>
</feature>
<keyword evidence="8" id="KW-0812">Transmembrane</keyword>
<dbReference type="GO" id="GO:0004673">
    <property type="term" value="F:protein histidine kinase activity"/>
    <property type="evidence" value="ECO:0007669"/>
    <property type="project" value="UniProtKB-EC"/>
</dbReference>
<evidence type="ECO:0000313" key="11">
    <source>
        <dbReference type="Proteomes" id="UP000270581"/>
    </source>
</evidence>
<protein>
    <recommendedName>
        <fullName evidence="2">histidine kinase</fullName>
        <ecNumber evidence="2">2.7.13.3</ecNumber>
    </recommendedName>
</protein>
<keyword evidence="6" id="KW-0067">ATP-binding</keyword>
<feature type="region of interest" description="Disordered" evidence="7">
    <location>
        <begin position="371"/>
        <end position="407"/>
    </location>
</feature>
<reference evidence="10 11" key="1">
    <citation type="submission" date="2018-11" db="EMBL/GenBank/DDBJ databases">
        <title>Genome sequences of Natronomonas sp. CBA1133.</title>
        <authorList>
            <person name="Roh S.W."/>
            <person name="Cha I.-T."/>
        </authorList>
    </citation>
    <scope>NUCLEOTIDE SEQUENCE [LARGE SCALE GENOMIC DNA]</scope>
    <source>
        <strain evidence="10 11">CBA1133</strain>
    </source>
</reference>
<dbReference type="Proteomes" id="UP000270581">
    <property type="component" value="Unassembled WGS sequence"/>
</dbReference>
<comment type="caution">
    <text evidence="10">The sequence shown here is derived from an EMBL/GenBank/DDBJ whole genome shotgun (WGS) entry which is preliminary data.</text>
</comment>
<dbReference type="PRINTS" id="PR00344">
    <property type="entry name" value="BCTRLSENSOR"/>
</dbReference>
<dbReference type="AlphaFoldDB" id="A0AAJ4UVJ5"/>
<dbReference type="EC" id="2.7.13.3" evidence="2"/>
<dbReference type="SMART" id="SM00387">
    <property type="entry name" value="HATPase_c"/>
    <property type="match status" value="1"/>
</dbReference>
<dbReference type="GO" id="GO:0005524">
    <property type="term" value="F:ATP binding"/>
    <property type="evidence" value="ECO:0007669"/>
    <property type="project" value="UniProtKB-KW"/>
</dbReference>
<keyword evidence="5" id="KW-0418">Kinase</keyword>
<evidence type="ECO:0000256" key="5">
    <source>
        <dbReference type="ARBA" id="ARBA00022777"/>
    </source>
</evidence>
<dbReference type="PROSITE" id="PS50109">
    <property type="entry name" value="HIS_KIN"/>
    <property type="match status" value="1"/>
</dbReference>
<keyword evidence="4" id="KW-0547">Nucleotide-binding</keyword>
<dbReference type="InterPro" id="IPR036890">
    <property type="entry name" value="HATPase_C_sf"/>
</dbReference>
<evidence type="ECO:0000256" key="3">
    <source>
        <dbReference type="ARBA" id="ARBA00022679"/>
    </source>
</evidence>
<proteinExistence type="predicted"/>